<keyword evidence="7" id="KW-1185">Reference proteome</keyword>
<evidence type="ECO:0000256" key="1">
    <source>
        <dbReference type="ARBA" id="ARBA00004255"/>
    </source>
</evidence>
<keyword evidence="4" id="KW-0472">Membrane</keyword>
<dbReference type="AlphaFoldDB" id="A0A372ZV46"/>
<evidence type="ECO:0000256" key="5">
    <source>
        <dbReference type="SAM" id="MobiDB-lite"/>
    </source>
</evidence>
<dbReference type="Gene3D" id="1.10.3630.10">
    <property type="entry name" value="yeast vps74-n-term truncation variant domain like"/>
    <property type="match status" value="1"/>
</dbReference>
<dbReference type="GO" id="GO:0012505">
    <property type="term" value="C:endomembrane system"/>
    <property type="evidence" value="ECO:0007669"/>
    <property type="project" value="UniProtKB-ARBA"/>
</dbReference>
<proteinExistence type="predicted"/>
<sequence>MARSQAVHSGGRPEAFPGRVGLLPMNSPDTGTRPLAEELLLLCADPADGRLRIPALTLSTAVAGAVLAELQLAGTITVDGRRITGHRLPGDQDELAAAVLADLGQAGEGRPRTLEHALRALTHPHGRATHHHLDRMVGQGVLTVRSHRFLGLPYRRWTAVRPDAGALIAARTAATLARAGLSGLSGFSGPTGLSGPTGAADPTDPADERDRQLAGLIGAAGLERRLYRGPNGAETRHAVRQLARDLPVPRAVKREITRRRSQSGG</sequence>
<feature type="compositionally biased region" description="Basic residues" evidence="5">
    <location>
        <begin position="256"/>
        <end position="265"/>
    </location>
</feature>
<evidence type="ECO:0000313" key="7">
    <source>
        <dbReference type="Proteomes" id="UP000263377"/>
    </source>
</evidence>
<feature type="region of interest" description="Disordered" evidence="5">
    <location>
        <begin position="1"/>
        <end position="20"/>
    </location>
</feature>
<dbReference type="Proteomes" id="UP000263377">
    <property type="component" value="Unassembled WGS sequence"/>
</dbReference>
<keyword evidence="2" id="KW-0333">Golgi apparatus</keyword>
<evidence type="ECO:0000256" key="4">
    <source>
        <dbReference type="ARBA" id="ARBA00023136"/>
    </source>
</evidence>
<comment type="subcellular location">
    <subcellularLocation>
        <location evidence="1">Golgi apparatus membrane</location>
        <topology evidence="1">Peripheral membrane protein</topology>
        <orientation evidence="1">Cytoplasmic side</orientation>
    </subcellularLocation>
</comment>
<feature type="region of interest" description="Disordered" evidence="5">
    <location>
        <begin position="185"/>
        <end position="208"/>
    </location>
</feature>
<dbReference type="InterPro" id="IPR008628">
    <property type="entry name" value="GPP34-like"/>
</dbReference>
<feature type="compositionally biased region" description="Low complexity" evidence="5">
    <location>
        <begin position="185"/>
        <end position="200"/>
    </location>
</feature>
<dbReference type="EMBL" id="QVIG01000001">
    <property type="protein sequence ID" value="RGD59759.1"/>
    <property type="molecule type" value="Genomic_DNA"/>
</dbReference>
<reference evidence="6 7" key="1">
    <citation type="submission" date="2018-08" db="EMBL/GenBank/DDBJ databases">
        <title>Diversity &amp; Physiological Properties of Lignin-Decomposing Actinobacteria from Soil.</title>
        <authorList>
            <person name="Roh S.G."/>
            <person name="Kim S.B."/>
        </authorList>
    </citation>
    <scope>NUCLEOTIDE SEQUENCE [LARGE SCALE GENOMIC DNA]</scope>
    <source>
        <strain evidence="6 7">MMS17-GH009</strain>
    </source>
</reference>
<accession>A0A372ZV46</accession>
<name>A0A372ZV46_9ACTN</name>
<comment type="caution">
    <text evidence="6">The sequence shown here is derived from an EMBL/GenBank/DDBJ whole genome shotgun (WGS) entry which is preliminary data.</text>
</comment>
<organism evidence="6 7">
    <name type="scientific">Kitasatospora xanthocidica</name>
    <dbReference type="NCBI Taxonomy" id="83382"/>
    <lineage>
        <taxon>Bacteria</taxon>
        <taxon>Bacillati</taxon>
        <taxon>Actinomycetota</taxon>
        <taxon>Actinomycetes</taxon>
        <taxon>Kitasatosporales</taxon>
        <taxon>Streptomycetaceae</taxon>
        <taxon>Kitasatospora</taxon>
    </lineage>
</organism>
<dbReference type="GO" id="GO:0070273">
    <property type="term" value="F:phosphatidylinositol-4-phosphate binding"/>
    <property type="evidence" value="ECO:0007669"/>
    <property type="project" value="InterPro"/>
</dbReference>
<feature type="region of interest" description="Disordered" evidence="5">
    <location>
        <begin position="228"/>
        <end position="265"/>
    </location>
</feature>
<keyword evidence="3" id="KW-0446">Lipid-binding</keyword>
<evidence type="ECO:0000313" key="6">
    <source>
        <dbReference type="EMBL" id="RGD59759.1"/>
    </source>
</evidence>
<dbReference type="InterPro" id="IPR038261">
    <property type="entry name" value="GPP34-like_sf"/>
</dbReference>
<evidence type="ECO:0000256" key="2">
    <source>
        <dbReference type="ARBA" id="ARBA00023034"/>
    </source>
</evidence>
<dbReference type="Pfam" id="PF05719">
    <property type="entry name" value="GPP34"/>
    <property type="match status" value="1"/>
</dbReference>
<protein>
    <submittedName>
        <fullName evidence="6">GPP34 family phosphoprotein</fullName>
    </submittedName>
</protein>
<gene>
    <name evidence="6" type="ORF">DR950_20000</name>
</gene>
<evidence type="ECO:0000256" key="3">
    <source>
        <dbReference type="ARBA" id="ARBA00023121"/>
    </source>
</evidence>
<dbReference type="GO" id="GO:0005737">
    <property type="term" value="C:cytoplasm"/>
    <property type="evidence" value="ECO:0007669"/>
    <property type="project" value="UniProtKB-ARBA"/>
</dbReference>